<proteinExistence type="predicted"/>
<dbReference type="FunFam" id="3.30.730.10:FF:000001">
    <property type="entry name" value="Ethylene-responsive transcription factor 2"/>
    <property type="match status" value="1"/>
</dbReference>
<protein>
    <recommendedName>
        <fullName evidence="7">AP2/ERF domain-containing protein</fullName>
    </recommendedName>
</protein>
<evidence type="ECO:0000256" key="4">
    <source>
        <dbReference type="ARBA" id="ARBA00023163"/>
    </source>
</evidence>
<comment type="subcellular location">
    <subcellularLocation>
        <location evidence="1">Nucleus</location>
    </subcellularLocation>
</comment>
<evidence type="ECO:0000259" key="7">
    <source>
        <dbReference type="PROSITE" id="PS51032"/>
    </source>
</evidence>
<evidence type="ECO:0000256" key="1">
    <source>
        <dbReference type="ARBA" id="ARBA00004123"/>
    </source>
</evidence>
<dbReference type="Pfam" id="PF00847">
    <property type="entry name" value="AP2"/>
    <property type="match status" value="1"/>
</dbReference>
<keyword evidence="5" id="KW-0539">Nucleus</keyword>
<dbReference type="Gene3D" id="3.30.730.10">
    <property type="entry name" value="AP2/ERF domain"/>
    <property type="match status" value="1"/>
</dbReference>
<dbReference type="GO" id="GO:0003677">
    <property type="term" value="F:DNA binding"/>
    <property type="evidence" value="ECO:0007669"/>
    <property type="project" value="UniProtKB-KW"/>
</dbReference>
<feature type="compositionally biased region" description="Low complexity" evidence="6">
    <location>
        <begin position="206"/>
        <end position="221"/>
    </location>
</feature>
<dbReference type="CDD" id="cd00018">
    <property type="entry name" value="AP2"/>
    <property type="match status" value="1"/>
</dbReference>
<dbReference type="InterPro" id="IPR036955">
    <property type="entry name" value="AP2/ERF_dom_sf"/>
</dbReference>
<dbReference type="Proteomes" id="UP001443914">
    <property type="component" value="Unassembled WGS sequence"/>
</dbReference>
<dbReference type="SMART" id="SM00380">
    <property type="entry name" value="AP2"/>
    <property type="match status" value="1"/>
</dbReference>
<dbReference type="AlphaFoldDB" id="A0AAW1KZ82"/>
<comment type="caution">
    <text evidence="8">The sequence shown here is derived from an EMBL/GenBank/DDBJ whole genome shotgun (WGS) entry which is preliminary data.</text>
</comment>
<dbReference type="GO" id="GO:0005634">
    <property type="term" value="C:nucleus"/>
    <property type="evidence" value="ECO:0007669"/>
    <property type="project" value="UniProtKB-SubCell"/>
</dbReference>
<accession>A0AAW1KZ82</accession>
<dbReference type="InterPro" id="IPR001471">
    <property type="entry name" value="AP2/ERF_dom"/>
</dbReference>
<reference evidence="8" key="1">
    <citation type="submission" date="2024-03" db="EMBL/GenBank/DDBJ databases">
        <title>WGS assembly of Saponaria officinalis var. Norfolk2.</title>
        <authorList>
            <person name="Jenkins J."/>
            <person name="Shu S."/>
            <person name="Grimwood J."/>
            <person name="Barry K."/>
            <person name="Goodstein D."/>
            <person name="Schmutz J."/>
            <person name="Leebens-Mack J."/>
            <person name="Osbourn A."/>
        </authorList>
    </citation>
    <scope>NUCLEOTIDE SEQUENCE [LARGE SCALE GENOMIC DNA]</scope>
    <source>
        <strain evidence="8">JIC</strain>
    </source>
</reference>
<keyword evidence="9" id="KW-1185">Reference proteome</keyword>
<feature type="domain" description="AP2/ERF" evidence="7">
    <location>
        <begin position="117"/>
        <end position="174"/>
    </location>
</feature>
<keyword evidence="2" id="KW-0805">Transcription regulation</keyword>
<evidence type="ECO:0000256" key="2">
    <source>
        <dbReference type="ARBA" id="ARBA00023015"/>
    </source>
</evidence>
<evidence type="ECO:0000256" key="5">
    <source>
        <dbReference type="ARBA" id="ARBA00023242"/>
    </source>
</evidence>
<dbReference type="InterPro" id="IPR016177">
    <property type="entry name" value="DNA-bd_dom_sf"/>
</dbReference>
<dbReference type="GO" id="GO:0003700">
    <property type="term" value="F:DNA-binding transcription factor activity"/>
    <property type="evidence" value="ECO:0007669"/>
    <property type="project" value="InterPro"/>
</dbReference>
<dbReference type="PROSITE" id="PS51032">
    <property type="entry name" value="AP2_ERF"/>
    <property type="match status" value="1"/>
</dbReference>
<dbReference type="SUPFAM" id="SSF54171">
    <property type="entry name" value="DNA-binding domain"/>
    <property type="match status" value="1"/>
</dbReference>
<dbReference type="InterPro" id="IPR050913">
    <property type="entry name" value="AP2/ERF_ERF"/>
</dbReference>
<name>A0AAW1KZ82_SAPOF</name>
<evidence type="ECO:0000313" key="8">
    <source>
        <dbReference type="EMBL" id="KAK9724724.1"/>
    </source>
</evidence>
<sequence length="384" mass="42694">MMIDYNMLCPVKYTVHKTITKIQSFIPQNDDVFNQSVLKNRVVRVSVVDDDATDSSSDEESEFFGRRRVRRFVNEIVIQPTTAAVEAAAVVEANQTVKKGFGKKKAVVGAVAGGVKKFRGVRQRPWGKYAAEIRDPARKIRLWLGTFDTAEEAAQVYDNAAIQLRGPDALTNFAIPPSRAEALKAASELAVVEVEVKAEEEDTSTSSDGYESGAESGSASANLLCSPTSVLNFRGSVEEEEAHRHPFIKTDLLNKQVADGEQGKNVSSSSPVHDHSYNNSNAYLEECQGDSISDYLYDSYLNDFFNFDTPEPMLFDDSMTDIRSENLFIKDNDQCCFDTEDMLMDSFNDFDFSTMNTTSSALLQVDDYFQDIKDIISSDPLVVL</sequence>
<organism evidence="8 9">
    <name type="scientific">Saponaria officinalis</name>
    <name type="common">Common soapwort</name>
    <name type="synonym">Lychnis saponaria</name>
    <dbReference type="NCBI Taxonomy" id="3572"/>
    <lineage>
        <taxon>Eukaryota</taxon>
        <taxon>Viridiplantae</taxon>
        <taxon>Streptophyta</taxon>
        <taxon>Embryophyta</taxon>
        <taxon>Tracheophyta</taxon>
        <taxon>Spermatophyta</taxon>
        <taxon>Magnoliopsida</taxon>
        <taxon>eudicotyledons</taxon>
        <taxon>Gunneridae</taxon>
        <taxon>Pentapetalae</taxon>
        <taxon>Caryophyllales</taxon>
        <taxon>Caryophyllaceae</taxon>
        <taxon>Caryophylleae</taxon>
        <taxon>Saponaria</taxon>
    </lineage>
</organism>
<dbReference type="PRINTS" id="PR00367">
    <property type="entry name" value="ETHRSPELEMNT"/>
</dbReference>
<keyword evidence="4" id="KW-0804">Transcription</keyword>
<keyword evidence="3" id="KW-0238">DNA-binding</keyword>
<evidence type="ECO:0000313" key="9">
    <source>
        <dbReference type="Proteomes" id="UP001443914"/>
    </source>
</evidence>
<dbReference type="PANTHER" id="PTHR31194">
    <property type="entry name" value="SHN SHINE , DNA BINDING / TRANSCRIPTION FACTOR"/>
    <property type="match status" value="1"/>
</dbReference>
<dbReference type="EMBL" id="JBDFQZ010000005">
    <property type="protein sequence ID" value="KAK9724724.1"/>
    <property type="molecule type" value="Genomic_DNA"/>
</dbReference>
<dbReference type="PANTHER" id="PTHR31194:SF202">
    <property type="entry name" value="ETHYLENE-RESPONSIVE TRANSCRIPTION FACTOR ERF070"/>
    <property type="match status" value="1"/>
</dbReference>
<feature type="region of interest" description="Disordered" evidence="6">
    <location>
        <begin position="196"/>
        <end position="221"/>
    </location>
</feature>
<evidence type="ECO:0000256" key="3">
    <source>
        <dbReference type="ARBA" id="ARBA00023125"/>
    </source>
</evidence>
<gene>
    <name evidence="8" type="ORF">RND81_05G094600</name>
</gene>
<evidence type="ECO:0000256" key="6">
    <source>
        <dbReference type="SAM" id="MobiDB-lite"/>
    </source>
</evidence>